<accession>U2EB59</accession>
<gene>
    <name evidence="2" type="ORF">HLPCO_001925</name>
</gene>
<dbReference type="InterPro" id="IPR000182">
    <property type="entry name" value="GNAT_dom"/>
</dbReference>
<dbReference type="SUPFAM" id="SSF55729">
    <property type="entry name" value="Acyl-CoA N-acyltransferases (Nat)"/>
    <property type="match status" value="1"/>
</dbReference>
<sequence length="150" mass="17922">MNIKLTDFDRNCIDEYVNLFISVFSKEPWNDEWKSTDHAKSYLMEIVKTPGFRGYVAELDNKVVGVIIGHIVKWWQGDEYFIKEFFVETNLQGKRIGKRLDEFMKEKLVSEETETIVLLTERTIKAYEFYNKQRYKTSNDTVFMVHNLKK</sequence>
<keyword evidence="3" id="KW-1185">Reference proteome</keyword>
<dbReference type="GO" id="GO:0016747">
    <property type="term" value="F:acyltransferase activity, transferring groups other than amino-acyl groups"/>
    <property type="evidence" value="ECO:0007669"/>
    <property type="project" value="InterPro"/>
</dbReference>
<dbReference type="STRING" id="1033810.HLPCO_001925"/>
<dbReference type="Pfam" id="PF00583">
    <property type="entry name" value="Acetyltransf_1"/>
    <property type="match status" value="1"/>
</dbReference>
<dbReference type="InterPro" id="IPR016181">
    <property type="entry name" value="Acyl_CoA_acyltransferase"/>
</dbReference>
<dbReference type="Proteomes" id="UP000005707">
    <property type="component" value="Unassembled WGS sequence"/>
</dbReference>
<reference evidence="2 3" key="1">
    <citation type="journal article" date="2011" name="J. Bacteriol.">
        <title>Genome sequence of Haloplasma contractile, an unusual contractile bacterium from a deep-sea anoxic brine lake.</title>
        <authorList>
            <person name="Antunes A."/>
            <person name="Alam I."/>
            <person name="El Dorry H."/>
            <person name="Siam R."/>
            <person name="Robertson A."/>
            <person name="Bajic V.B."/>
            <person name="Stingl U."/>
        </authorList>
    </citation>
    <scope>NUCLEOTIDE SEQUENCE [LARGE SCALE GENOMIC DNA]</scope>
    <source>
        <strain evidence="2 3">SSD-17B</strain>
    </source>
</reference>
<comment type="caution">
    <text evidence="2">The sequence shown here is derived from an EMBL/GenBank/DDBJ whole genome shotgun (WGS) entry which is preliminary data.</text>
</comment>
<protein>
    <submittedName>
        <fullName evidence="2">Acetyltransferase protein</fullName>
    </submittedName>
</protein>
<feature type="domain" description="N-acetyltransferase" evidence="1">
    <location>
        <begin position="3"/>
        <end position="149"/>
    </location>
</feature>
<evidence type="ECO:0000313" key="3">
    <source>
        <dbReference type="Proteomes" id="UP000005707"/>
    </source>
</evidence>
<dbReference type="PROSITE" id="PS51186">
    <property type="entry name" value="GNAT"/>
    <property type="match status" value="1"/>
</dbReference>
<dbReference type="CDD" id="cd04301">
    <property type="entry name" value="NAT_SF"/>
    <property type="match status" value="1"/>
</dbReference>
<dbReference type="AlphaFoldDB" id="U2EB59"/>
<proteinExistence type="predicted"/>
<dbReference type="InParanoid" id="U2EB59"/>
<evidence type="ECO:0000259" key="1">
    <source>
        <dbReference type="PROSITE" id="PS51186"/>
    </source>
</evidence>
<dbReference type="EMBL" id="AFNU02000006">
    <property type="protein sequence ID" value="ERJ12011.1"/>
    <property type="molecule type" value="Genomic_DNA"/>
</dbReference>
<dbReference type="Gene3D" id="3.40.630.30">
    <property type="match status" value="1"/>
</dbReference>
<organism evidence="2 3">
    <name type="scientific">Haloplasma contractile SSD-17B</name>
    <dbReference type="NCBI Taxonomy" id="1033810"/>
    <lineage>
        <taxon>Bacteria</taxon>
        <taxon>Bacillati</taxon>
        <taxon>Mycoplasmatota</taxon>
        <taxon>Mollicutes</taxon>
        <taxon>Haloplasmatales</taxon>
        <taxon>Haloplasmataceae</taxon>
        <taxon>Haloplasma</taxon>
    </lineage>
</organism>
<reference evidence="2 3" key="2">
    <citation type="journal article" date="2013" name="PLoS ONE">
        <title>INDIGO - INtegrated Data Warehouse of MIcrobial GenOmes with Examples from the Red Sea Extremophiles.</title>
        <authorList>
            <person name="Alam I."/>
            <person name="Antunes A."/>
            <person name="Kamau A.A."/>
            <person name="Ba Alawi W."/>
            <person name="Kalkatawi M."/>
            <person name="Stingl U."/>
            <person name="Bajic V.B."/>
        </authorList>
    </citation>
    <scope>NUCLEOTIDE SEQUENCE [LARGE SCALE GENOMIC DNA]</scope>
    <source>
        <strain evidence="2 3">SSD-17B</strain>
    </source>
</reference>
<evidence type="ECO:0000313" key="2">
    <source>
        <dbReference type="EMBL" id="ERJ12011.1"/>
    </source>
</evidence>
<name>U2EB59_9MOLU</name>
<dbReference type="eggNOG" id="COG0456">
    <property type="taxonomic scope" value="Bacteria"/>
</dbReference>